<protein>
    <recommendedName>
        <fullName evidence="7">5-hydroxyisourate hydrolase</fullName>
        <shortName evidence="7">HIU hydrolase</shortName>
        <shortName evidence="7">HIUHase</shortName>
        <ecNumber evidence="7">3.5.2.17</ecNumber>
    </recommendedName>
</protein>
<evidence type="ECO:0000256" key="1">
    <source>
        <dbReference type="ARBA" id="ARBA00001043"/>
    </source>
</evidence>
<dbReference type="PANTHER" id="PTHR10395">
    <property type="entry name" value="URICASE AND TRANSTHYRETIN-RELATED"/>
    <property type="match status" value="1"/>
</dbReference>
<dbReference type="KEGG" id="afs:AFR_31540"/>
<sequence>MPSTDGTAAPFHTRISTHILDTATGDPARDVYVRLERRDSEGWRTIAEGRTDDDGRLRHQVPLHDWQAGGYRLMFYVEPYLGGDAFFPEITVAFHVHDPERHYHVPLLLSRYGYTTYRGS</sequence>
<dbReference type="InterPro" id="IPR014306">
    <property type="entry name" value="Hydroxyisourate_hydrolase"/>
</dbReference>
<dbReference type="STRING" id="1246995.AFR_31540"/>
<feature type="domain" description="Transthyretin/hydroxyisourate hydrolase" evidence="8">
    <location>
        <begin position="15"/>
        <end position="119"/>
    </location>
</feature>
<dbReference type="OrthoDB" id="9792386at2"/>
<dbReference type="PATRIC" id="fig|1246995.3.peg.6384"/>
<dbReference type="PANTHER" id="PTHR10395:SF7">
    <property type="entry name" value="5-HYDROXYISOURATE HYDROLASE"/>
    <property type="match status" value="1"/>
</dbReference>
<organism evidence="9 10">
    <name type="scientific">Actinoplanes friuliensis DSM 7358</name>
    <dbReference type="NCBI Taxonomy" id="1246995"/>
    <lineage>
        <taxon>Bacteria</taxon>
        <taxon>Bacillati</taxon>
        <taxon>Actinomycetota</taxon>
        <taxon>Actinomycetes</taxon>
        <taxon>Micromonosporales</taxon>
        <taxon>Micromonosporaceae</taxon>
        <taxon>Actinoplanes</taxon>
    </lineage>
</organism>
<keyword evidence="6 7" id="KW-0378">Hydrolase</keyword>
<name>U5W5X5_9ACTN</name>
<dbReference type="Proteomes" id="UP000017746">
    <property type="component" value="Chromosome"/>
</dbReference>
<dbReference type="InterPro" id="IPR023416">
    <property type="entry name" value="Transthyretin/HIU_hydrolase_d"/>
</dbReference>
<dbReference type="HOGENOM" id="CLU_115536_1_0_11"/>
<dbReference type="GO" id="GO:0033971">
    <property type="term" value="F:hydroxyisourate hydrolase activity"/>
    <property type="evidence" value="ECO:0007669"/>
    <property type="project" value="UniProtKB-EC"/>
</dbReference>
<evidence type="ECO:0000313" key="10">
    <source>
        <dbReference type="Proteomes" id="UP000017746"/>
    </source>
</evidence>
<dbReference type="eggNOG" id="COG2351">
    <property type="taxonomic scope" value="Bacteria"/>
</dbReference>
<comment type="similarity">
    <text evidence="3 7">Belongs to the transthyretin family. 5-hydroxyisourate hydrolase subfamily.</text>
</comment>
<dbReference type="Pfam" id="PF00576">
    <property type="entry name" value="Transthyretin"/>
    <property type="match status" value="1"/>
</dbReference>
<reference evidence="9 10" key="1">
    <citation type="journal article" date="2014" name="J. Biotechnol.">
        <title>Complete genome sequence of the actinobacterium Actinoplanes friuliensis HAG 010964, producer of the lipopeptide antibiotic friulimycin.</title>
        <authorList>
            <person name="Ruckert C."/>
            <person name="Szczepanowski R."/>
            <person name="Albersmeier A."/>
            <person name="Goesmann A."/>
            <person name="Fischer N."/>
            <person name="Steinkamper A."/>
            <person name="Puhler A."/>
            <person name="Biener R."/>
            <person name="Schwartz D."/>
            <person name="Kalinowski J."/>
        </authorList>
    </citation>
    <scope>NUCLEOTIDE SEQUENCE [LARGE SCALE GENOMIC DNA]</scope>
    <source>
        <strain evidence="9 10">DSM 7358</strain>
    </source>
</reference>
<gene>
    <name evidence="9" type="ORF">AFR_31540</name>
</gene>
<comment type="function">
    <text evidence="2">Catalyzes the hydrolysis of 5-hydroxyisourate (HIU) to 2-oxo-4-hydroxy-4-carboxy-5-ureidoimidazoline (OHCU).</text>
</comment>
<dbReference type="NCBIfam" id="TIGR02962">
    <property type="entry name" value="hdxy_isourate"/>
    <property type="match status" value="1"/>
</dbReference>
<comment type="subunit">
    <text evidence="4 7">Homotetramer.</text>
</comment>
<evidence type="ECO:0000256" key="5">
    <source>
        <dbReference type="ARBA" id="ARBA00022631"/>
    </source>
</evidence>
<keyword evidence="5 7" id="KW-0659">Purine metabolism</keyword>
<comment type="catalytic activity">
    <reaction evidence="1 7">
        <text>5-hydroxyisourate + H2O = 5-hydroxy-2-oxo-4-ureido-2,5-dihydro-1H-imidazole-5-carboxylate + H(+)</text>
        <dbReference type="Rhea" id="RHEA:23736"/>
        <dbReference type="ChEBI" id="CHEBI:15377"/>
        <dbReference type="ChEBI" id="CHEBI:15378"/>
        <dbReference type="ChEBI" id="CHEBI:18072"/>
        <dbReference type="ChEBI" id="CHEBI:58639"/>
        <dbReference type="EC" id="3.5.2.17"/>
    </reaction>
</comment>
<dbReference type="GO" id="GO:0006144">
    <property type="term" value="P:purine nucleobase metabolic process"/>
    <property type="evidence" value="ECO:0007669"/>
    <property type="project" value="UniProtKB-KW"/>
</dbReference>
<evidence type="ECO:0000256" key="7">
    <source>
        <dbReference type="RuleBase" id="RU361270"/>
    </source>
</evidence>
<proteinExistence type="inferred from homology"/>
<evidence type="ECO:0000256" key="6">
    <source>
        <dbReference type="ARBA" id="ARBA00022801"/>
    </source>
</evidence>
<dbReference type="EMBL" id="CP006272">
    <property type="protein sequence ID" value="AGZ44568.1"/>
    <property type="molecule type" value="Genomic_DNA"/>
</dbReference>
<dbReference type="Gene3D" id="2.60.40.180">
    <property type="entry name" value="Transthyretin/hydroxyisourate hydrolase domain"/>
    <property type="match status" value="1"/>
</dbReference>
<evidence type="ECO:0000256" key="2">
    <source>
        <dbReference type="ARBA" id="ARBA00002704"/>
    </source>
</evidence>
<dbReference type="EC" id="3.5.2.17" evidence="7"/>
<keyword evidence="10" id="KW-1185">Reference proteome</keyword>
<evidence type="ECO:0000256" key="3">
    <source>
        <dbReference type="ARBA" id="ARBA00009850"/>
    </source>
</evidence>
<evidence type="ECO:0000259" key="8">
    <source>
        <dbReference type="Pfam" id="PF00576"/>
    </source>
</evidence>
<dbReference type="CDD" id="cd05822">
    <property type="entry name" value="TLP_HIUase"/>
    <property type="match status" value="1"/>
</dbReference>
<dbReference type="AlphaFoldDB" id="U5W5X5"/>
<evidence type="ECO:0000313" key="9">
    <source>
        <dbReference type="EMBL" id="AGZ44568.1"/>
    </source>
</evidence>
<dbReference type="InterPro" id="IPR036817">
    <property type="entry name" value="Transthyretin/HIU_hydrolase_sf"/>
</dbReference>
<dbReference type="SUPFAM" id="SSF49472">
    <property type="entry name" value="Transthyretin (synonym: prealbumin)"/>
    <property type="match status" value="1"/>
</dbReference>
<dbReference type="PROSITE" id="PS00768">
    <property type="entry name" value="TRANSTHYRETIN_1"/>
    <property type="match status" value="1"/>
</dbReference>
<dbReference type="RefSeq" id="WP_023560901.1">
    <property type="nucleotide sequence ID" value="NC_022657.1"/>
</dbReference>
<dbReference type="InterPro" id="IPR023418">
    <property type="entry name" value="Thyroxine_BS"/>
</dbReference>
<evidence type="ECO:0000256" key="4">
    <source>
        <dbReference type="ARBA" id="ARBA00011881"/>
    </source>
</evidence>
<accession>U5W5X5</accession>